<evidence type="ECO:0008006" key="5">
    <source>
        <dbReference type="Google" id="ProtNLM"/>
    </source>
</evidence>
<sequence length="110" mass="10686">MTSSVGSLRPLLLGLCSAAAALALELVAAGGARRAALGALAGAAAAHVFSLALAVDYEEQRGQCLLAYASACAVPYGLAAGVLCCGALRGVRRAAAAGEDEGGQEDPPCG</sequence>
<dbReference type="EMBL" id="CAUYUJ010017771">
    <property type="protein sequence ID" value="CAK0877747.1"/>
    <property type="molecule type" value="Genomic_DNA"/>
</dbReference>
<evidence type="ECO:0000256" key="1">
    <source>
        <dbReference type="SAM" id="Phobius"/>
    </source>
</evidence>
<keyword evidence="1" id="KW-0812">Transmembrane</keyword>
<name>A0ABN9VYW3_9DINO</name>
<feature type="transmembrane region" description="Helical" evidence="1">
    <location>
        <begin position="65"/>
        <end position="88"/>
    </location>
</feature>
<feature type="signal peptide" evidence="2">
    <location>
        <begin position="1"/>
        <end position="23"/>
    </location>
</feature>
<keyword evidence="1" id="KW-1133">Transmembrane helix</keyword>
<dbReference type="Proteomes" id="UP001189429">
    <property type="component" value="Unassembled WGS sequence"/>
</dbReference>
<evidence type="ECO:0000313" key="4">
    <source>
        <dbReference type="Proteomes" id="UP001189429"/>
    </source>
</evidence>
<accession>A0ABN9VYW3</accession>
<keyword evidence="1" id="KW-0472">Membrane</keyword>
<evidence type="ECO:0000256" key="2">
    <source>
        <dbReference type="SAM" id="SignalP"/>
    </source>
</evidence>
<protein>
    <recommendedName>
        <fullName evidence="5">Dolichyl-diphosphooligosaccharide--protein glycosyltransferase subunit KCP2</fullName>
    </recommendedName>
</protein>
<organism evidence="3 4">
    <name type="scientific">Prorocentrum cordatum</name>
    <dbReference type="NCBI Taxonomy" id="2364126"/>
    <lineage>
        <taxon>Eukaryota</taxon>
        <taxon>Sar</taxon>
        <taxon>Alveolata</taxon>
        <taxon>Dinophyceae</taxon>
        <taxon>Prorocentrales</taxon>
        <taxon>Prorocentraceae</taxon>
        <taxon>Prorocentrum</taxon>
    </lineage>
</organism>
<gene>
    <name evidence="3" type="ORF">PCOR1329_LOCUS61715</name>
</gene>
<keyword evidence="2" id="KW-0732">Signal</keyword>
<evidence type="ECO:0000313" key="3">
    <source>
        <dbReference type="EMBL" id="CAK0877747.1"/>
    </source>
</evidence>
<comment type="caution">
    <text evidence="3">The sequence shown here is derived from an EMBL/GenBank/DDBJ whole genome shotgun (WGS) entry which is preliminary data.</text>
</comment>
<feature type="chain" id="PRO_5045311973" description="Dolichyl-diphosphooligosaccharide--protein glycosyltransferase subunit KCP2" evidence="2">
    <location>
        <begin position="24"/>
        <end position="110"/>
    </location>
</feature>
<reference evidence="3" key="1">
    <citation type="submission" date="2023-10" db="EMBL/GenBank/DDBJ databases">
        <authorList>
            <person name="Chen Y."/>
            <person name="Shah S."/>
            <person name="Dougan E. K."/>
            <person name="Thang M."/>
            <person name="Chan C."/>
        </authorList>
    </citation>
    <scope>NUCLEOTIDE SEQUENCE [LARGE SCALE GENOMIC DNA]</scope>
</reference>
<proteinExistence type="predicted"/>
<keyword evidence="4" id="KW-1185">Reference proteome</keyword>